<dbReference type="EMBL" id="CP051140">
    <property type="protein sequence ID" value="QIW97329.1"/>
    <property type="molecule type" value="Genomic_DNA"/>
</dbReference>
<dbReference type="OrthoDB" id="5420214at2759"/>
<proteinExistence type="predicted"/>
<keyword evidence="2" id="KW-0472">Membrane</keyword>
<evidence type="ECO:0000256" key="1">
    <source>
        <dbReference type="SAM" id="MobiDB-lite"/>
    </source>
</evidence>
<organism evidence="3 4">
    <name type="scientific">Peltaster fructicola</name>
    <dbReference type="NCBI Taxonomy" id="286661"/>
    <lineage>
        <taxon>Eukaryota</taxon>
        <taxon>Fungi</taxon>
        <taxon>Dikarya</taxon>
        <taxon>Ascomycota</taxon>
        <taxon>Pezizomycotina</taxon>
        <taxon>Dothideomycetes</taxon>
        <taxon>Dothideomycetes incertae sedis</taxon>
        <taxon>Peltaster</taxon>
    </lineage>
</organism>
<keyword evidence="4" id="KW-1185">Reference proteome</keyword>
<gene>
    <name evidence="3" type="ORF">AMS68_002847</name>
</gene>
<sequence>MTAQSPVSQQVTNTTSKTDNVNPFESSRAYSSNDSTTSLTRPAPAITSPLRHHHTGSPRTGSHDETILGVQQEQDEKAWIRAHQARPSAPRPYDLEKAAYTSPRTSQARYWSSDADSLAQSDESLSDMHGLQAKHALKILLYLSGPCVVLSFITMIWALCALLITILYQPLRLCTPRLPFKHQLCQLLAPTLNLHLRCIYAQVFPRPVEGEDVYCALWLLAVHLVSPIISLGDALAAWTVALYWALASIVGDPSGVDKKDDGIEAVLGLTRWWESCLMKGVKLQ</sequence>
<keyword evidence="2" id="KW-1133">Transmembrane helix</keyword>
<dbReference type="AlphaFoldDB" id="A0A6H0XS85"/>
<dbReference type="Proteomes" id="UP000503462">
    <property type="component" value="Chromosome 2"/>
</dbReference>
<evidence type="ECO:0000313" key="4">
    <source>
        <dbReference type="Proteomes" id="UP000503462"/>
    </source>
</evidence>
<evidence type="ECO:0000313" key="3">
    <source>
        <dbReference type="EMBL" id="QIW97329.1"/>
    </source>
</evidence>
<feature type="region of interest" description="Disordered" evidence="1">
    <location>
        <begin position="1"/>
        <end position="64"/>
    </location>
</feature>
<name>A0A6H0XS85_9PEZI</name>
<feature type="transmembrane region" description="Helical" evidence="2">
    <location>
        <begin position="139"/>
        <end position="168"/>
    </location>
</feature>
<keyword evidence="2" id="KW-0812">Transmembrane</keyword>
<reference evidence="3 4" key="1">
    <citation type="journal article" date="2016" name="Sci. Rep.">
        <title>Peltaster fructicola genome reveals evolution from an invasive phytopathogen to an ectophytic parasite.</title>
        <authorList>
            <person name="Xu C."/>
            <person name="Chen H."/>
            <person name="Gleason M.L."/>
            <person name="Xu J.R."/>
            <person name="Liu H."/>
            <person name="Zhang R."/>
            <person name="Sun G."/>
        </authorList>
    </citation>
    <scope>NUCLEOTIDE SEQUENCE [LARGE SCALE GENOMIC DNA]</scope>
    <source>
        <strain evidence="3 4">LNHT1506</strain>
    </source>
</reference>
<evidence type="ECO:0000256" key="2">
    <source>
        <dbReference type="SAM" id="Phobius"/>
    </source>
</evidence>
<accession>A0A6H0XS85</accession>
<feature type="compositionally biased region" description="Polar residues" evidence="1">
    <location>
        <begin position="1"/>
        <end position="40"/>
    </location>
</feature>
<protein>
    <submittedName>
        <fullName evidence="3">Uncharacterized protein</fullName>
    </submittedName>
</protein>